<organism evidence="1 2">
    <name type="scientific">Paraglaciecola chathamensis S18K6</name>
    <dbReference type="NCBI Taxonomy" id="1127672"/>
    <lineage>
        <taxon>Bacteria</taxon>
        <taxon>Pseudomonadati</taxon>
        <taxon>Pseudomonadota</taxon>
        <taxon>Gammaproteobacteria</taxon>
        <taxon>Alteromonadales</taxon>
        <taxon>Alteromonadaceae</taxon>
        <taxon>Paraglaciecola</taxon>
    </lineage>
</organism>
<evidence type="ECO:0000313" key="2">
    <source>
        <dbReference type="Proteomes" id="UP000006320"/>
    </source>
</evidence>
<dbReference type="AlphaFoldDB" id="A0AAV3V7E5"/>
<gene>
    <name evidence="1" type="ORF">GCHA_4720</name>
</gene>
<sequence length="37" mass="4251">MRLHTLIKSPLDVKDLLSSTNIAFCEDRNVQQVEHQA</sequence>
<evidence type="ECO:0000313" key="1">
    <source>
        <dbReference type="EMBL" id="GAC12637.1"/>
    </source>
</evidence>
<dbReference type="EMBL" id="BAEM01000063">
    <property type="protein sequence ID" value="GAC12637.1"/>
    <property type="molecule type" value="Genomic_DNA"/>
</dbReference>
<dbReference type="Proteomes" id="UP000006320">
    <property type="component" value="Unassembled WGS sequence"/>
</dbReference>
<accession>A0AAV3V7E5</accession>
<reference evidence="1 2" key="1">
    <citation type="journal article" date="2017" name="Antonie Van Leeuwenhoek">
        <title>Rhizobium rhizosphaerae sp. nov., a novel species isolated from rice rhizosphere.</title>
        <authorList>
            <person name="Zhao J.J."/>
            <person name="Zhang J."/>
            <person name="Zhang R.J."/>
            <person name="Zhang C.W."/>
            <person name="Yin H.Q."/>
            <person name="Zhang X.X."/>
        </authorList>
    </citation>
    <scope>NUCLEOTIDE SEQUENCE [LARGE SCALE GENOMIC DNA]</scope>
    <source>
        <strain evidence="1 2">S18K6</strain>
    </source>
</reference>
<name>A0AAV3V7E5_9ALTE</name>
<proteinExistence type="predicted"/>
<protein>
    <submittedName>
        <fullName evidence="1">Uncharacterized protein</fullName>
    </submittedName>
</protein>
<comment type="caution">
    <text evidence="1">The sequence shown here is derived from an EMBL/GenBank/DDBJ whole genome shotgun (WGS) entry which is preliminary data.</text>
</comment>